<dbReference type="Proteomes" id="UP000267096">
    <property type="component" value="Unassembled WGS sequence"/>
</dbReference>
<gene>
    <name evidence="3" type="ORF">ASIM_LOCUS16884</name>
</gene>
<feature type="region of interest" description="Disordered" evidence="2">
    <location>
        <begin position="257"/>
        <end position="282"/>
    </location>
</feature>
<organism evidence="5">
    <name type="scientific">Anisakis simplex</name>
    <name type="common">Herring worm</name>
    <dbReference type="NCBI Taxonomy" id="6269"/>
    <lineage>
        <taxon>Eukaryota</taxon>
        <taxon>Metazoa</taxon>
        <taxon>Ecdysozoa</taxon>
        <taxon>Nematoda</taxon>
        <taxon>Chromadorea</taxon>
        <taxon>Rhabditida</taxon>
        <taxon>Spirurina</taxon>
        <taxon>Ascaridomorpha</taxon>
        <taxon>Ascaridoidea</taxon>
        <taxon>Anisakidae</taxon>
        <taxon>Anisakis</taxon>
        <taxon>Anisakis simplex complex</taxon>
    </lineage>
</organism>
<dbReference type="EMBL" id="UYRR01033514">
    <property type="protein sequence ID" value="VDK58953.1"/>
    <property type="molecule type" value="Genomic_DNA"/>
</dbReference>
<reference evidence="3 4" key="2">
    <citation type="submission" date="2018-11" db="EMBL/GenBank/DDBJ databases">
        <authorList>
            <consortium name="Pathogen Informatics"/>
        </authorList>
    </citation>
    <scope>NUCLEOTIDE SEQUENCE [LARGE SCALE GENOMIC DNA]</scope>
</reference>
<keyword evidence="4" id="KW-1185">Reference proteome</keyword>
<feature type="region of interest" description="Disordered" evidence="2">
    <location>
        <begin position="1"/>
        <end position="76"/>
    </location>
</feature>
<accession>A0A0M3K936</accession>
<protein>
    <submittedName>
        <fullName evidence="3 5">Uncharacterized protein</fullName>
    </submittedName>
</protein>
<evidence type="ECO:0000256" key="2">
    <source>
        <dbReference type="SAM" id="MobiDB-lite"/>
    </source>
</evidence>
<feature type="compositionally biased region" description="Basic and acidic residues" evidence="2">
    <location>
        <begin position="37"/>
        <end position="53"/>
    </location>
</feature>
<reference evidence="5" key="1">
    <citation type="submission" date="2017-02" db="UniProtKB">
        <authorList>
            <consortium name="WormBaseParasite"/>
        </authorList>
    </citation>
    <scope>IDENTIFICATION</scope>
</reference>
<evidence type="ECO:0000256" key="1">
    <source>
        <dbReference type="SAM" id="Coils"/>
    </source>
</evidence>
<proteinExistence type="predicted"/>
<keyword evidence="1" id="KW-0175">Coiled coil</keyword>
<evidence type="ECO:0000313" key="4">
    <source>
        <dbReference type="Proteomes" id="UP000267096"/>
    </source>
</evidence>
<name>A0A0M3K936_ANISI</name>
<evidence type="ECO:0000313" key="5">
    <source>
        <dbReference type="WBParaSite" id="ASIM_0001747801-mRNA-1"/>
    </source>
</evidence>
<sequence length="345" mass="39700">MSNFLKMFRSKKGGDKENDAPTEEESSGHRLSSRGSVRRDAKRYSSRFTDDTFLKPSAPYHTVTQPKQTKGSRSCVGVGRDEYDHFRFEQPFRERNGSRYNNKRLYSNASEFGRETNLSSSININTYDPELGDSDDSYDSIRRSRTLKSDDTIKALEAKLESFAYRLRKEEDKKNAYKQKLMSERIIRQHVEAKFVEDIQRLTKLIDTLKNENKSYRNKINSLESVLDSAHLISQLKESKHMSRDLKLRNESAMNTHHFTTTNTPSSLFNSPPSTSNEQSSLNGAGEILCTASGSTLPIHSIVNPFNSTDDIDEVKNFRISEVRSFVLLSVQEFLDVMHQYQRYL</sequence>
<dbReference type="AlphaFoldDB" id="A0A0M3K936"/>
<evidence type="ECO:0000313" key="3">
    <source>
        <dbReference type="EMBL" id="VDK58953.1"/>
    </source>
</evidence>
<dbReference type="OrthoDB" id="5821869at2759"/>
<feature type="compositionally biased region" description="Polar residues" evidence="2">
    <location>
        <begin position="62"/>
        <end position="72"/>
    </location>
</feature>
<feature type="coiled-coil region" evidence="1">
    <location>
        <begin position="153"/>
        <end position="226"/>
    </location>
</feature>
<dbReference type="WBParaSite" id="ASIM_0001747801-mRNA-1">
    <property type="protein sequence ID" value="ASIM_0001747801-mRNA-1"/>
    <property type="gene ID" value="ASIM_0001747801"/>
</dbReference>